<name>T2GD16_MEGG1</name>
<sequence>MSLTRGQAAHHIGMVVELGGRILILHALEHMGVVRSSMLDLRSMFWAITGYWRYVR</sequence>
<dbReference type="AlphaFoldDB" id="T2GD16"/>
<evidence type="ECO:0000313" key="2">
    <source>
        <dbReference type="Proteomes" id="UP000016587"/>
    </source>
</evidence>
<reference evidence="2" key="2">
    <citation type="submission" date="2013-07" db="EMBL/GenBank/DDBJ databases">
        <authorList>
            <person name="Morais-Silva F.O."/>
            <person name="Rezende A.M."/>
            <person name="Pimentel C."/>
            <person name="Resende D.M."/>
            <person name="Santos C.I."/>
            <person name="Clemente C."/>
            <person name="de Oliveira L.M."/>
            <person name="da Silva S.M."/>
            <person name="Costa D.A."/>
            <person name="Varela-Raposo A."/>
            <person name="Horacio E.C.A."/>
            <person name="Matos M."/>
            <person name="Flores O."/>
            <person name="Ruiz J.C."/>
            <person name="Rodrigues-Pousada C."/>
        </authorList>
    </citation>
    <scope>NUCLEOTIDE SEQUENCE [LARGE SCALE GENOMIC DNA]</scope>
    <source>
        <strain evidence="2">ATCC 19364 / DSM 1382 / NCIMB 9332 / VKM B-1759</strain>
    </source>
</reference>
<accession>T2GD16</accession>
<gene>
    <name evidence="1" type="ORF">DGI_2038</name>
</gene>
<evidence type="ECO:0000313" key="1">
    <source>
        <dbReference type="EMBL" id="AGW13807.1"/>
    </source>
</evidence>
<dbReference type="Proteomes" id="UP000016587">
    <property type="component" value="Chromosome"/>
</dbReference>
<protein>
    <submittedName>
        <fullName evidence="1">Uncharacterized protein</fullName>
    </submittedName>
</protein>
<dbReference type="KEGG" id="dgg:DGI_2038"/>
<dbReference type="HOGENOM" id="CLU_3006758_0_0_7"/>
<organism evidence="1 2">
    <name type="scientific">Megalodesulfovibrio gigas (strain ATCC 19364 / DSM 1382 / NCIMB 9332 / VKM B-1759)</name>
    <name type="common">Desulfovibrio gigas</name>
    <dbReference type="NCBI Taxonomy" id="1121448"/>
    <lineage>
        <taxon>Bacteria</taxon>
        <taxon>Pseudomonadati</taxon>
        <taxon>Thermodesulfobacteriota</taxon>
        <taxon>Desulfovibrionia</taxon>
        <taxon>Desulfovibrionales</taxon>
        <taxon>Desulfovibrionaceae</taxon>
        <taxon>Megalodesulfovibrio</taxon>
    </lineage>
</organism>
<dbReference type="PATRIC" id="fig|1121448.10.peg.1993"/>
<dbReference type="EMBL" id="CP006585">
    <property type="protein sequence ID" value="AGW13807.1"/>
    <property type="molecule type" value="Genomic_DNA"/>
</dbReference>
<proteinExistence type="predicted"/>
<reference evidence="1 2" key="1">
    <citation type="journal article" date="2013" name="J. Bacteriol.">
        <title>Roles of HynAB and Ech, the only two hydrogenases found in the model sulfate reducer Desulfovibrio gigas.</title>
        <authorList>
            <person name="Morais-Silva F.O."/>
            <person name="Santos C.I."/>
            <person name="Rodrigues R."/>
            <person name="Pereira I.A."/>
            <person name="Rodrigues-Pousada C."/>
        </authorList>
    </citation>
    <scope>NUCLEOTIDE SEQUENCE [LARGE SCALE GENOMIC DNA]</scope>
    <source>
        <strain evidence="2">ATCC 19364 / DSM 1382 / NCIMB 9332 / VKM B-1759</strain>
    </source>
</reference>
<keyword evidence="2" id="KW-1185">Reference proteome</keyword>
<dbReference type="STRING" id="1121448.DGI_2038"/>